<evidence type="ECO:0000259" key="3">
    <source>
        <dbReference type="PROSITE" id="PS50983"/>
    </source>
</evidence>
<comment type="caution">
    <text evidence="4">The sequence shown here is derived from an EMBL/GenBank/DDBJ whole genome shotgun (WGS) entry which is preliminary data.</text>
</comment>
<dbReference type="PROSITE" id="PS50983">
    <property type="entry name" value="FE_B12_PBP"/>
    <property type="match status" value="1"/>
</dbReference>
<accession>A0ABP4ZI39</accession>
<comment type="similarity">
    <text evidence="1">Belongs to the bacterial solute-binding protein 8 family.</text>
</comment>
<sequence>MRIPSPWAAALPVLAILATAGCVAAARSDDAAGPAGRSVTIDSCGREVVFDAPPQRVLAVGSEAPSLLAAAGAGDKVTHYAGTLEVPFDAGTRAVVEAAERVTEDSHDVSYEMIVASGADVVIGTDITAGLDIDALAERLDQAGVQLVTVSGYCAGIEGRSTDGVSGFDLIYRDIETYGRLFGTEQTAADAVQDLRDRVAAAGELAGERSGRSAVPLYVPVEGTLGSYGGQSLVSEQMTLLGLENVFADVPKRYFEPSTEELVGRAPDLVFAMYLPTGSSALETDADVVGALRARPELAGLGAIDDDAALVPLNYYYTSPGPLAVDGLELLAERLTAS</sequence>
<proteinExistence type="inferred from homology"/>
<keyword evidence="2" id="KW-0732">Signal</keyword>
<dbReference type="EMBL" id="BAAANL010000001">
    <property type="protein sequence ID" value="GAA1852750.1"/>
    <property type="molecule type" value="Genomic_DNA"/>
</dbReference>
<name>A0ABP4ZI39_9MICO</name>
<dbReference type="PROSITE" id="PS51257">
    <property type="entry name" value="PROKAR_LIPOPROTEIN"/>
    <property type="match status" value="1"/>
</dbReference>
<feature type="domain" description="Fe/B12 periplasmic-binding" evidence="3">
    <location>
        <begin position="56"/>
        <end position="338"/>
    </location>
</feature>
<protein>
    <submittedName>
        <fullName evidence="4">ABC transporter substrate-binding protein</fullName>
    </submittedName>
</protein>
<evidence type="ECO:0000256" key="2">
    <source>
        <dbReference type="SAM" id="SignalP"/>
    </source>
</evidence>
<dbReference type="PANTHER" id="PTHR30535">
    <property type="entry name" value="VITAMIN B12-BINDING PROTEIN"/>
    <property type="match status" value="1"/>
</dbReference>
<organism evidence="4 5">
    <name type="scientific">Myceligenerans crystallogenes</name>
    <dbReference type="NCBI Taxonomy" id="316335"/>
    <lineage>
        <taxon>Bacteria</taxon>
        <taxon>Bacillati</taxon>
        <taxon>Actinomycetota</taxon>
        <taxon>Actinomycetes</taxon>
        <taxon>Micrococcales</taxon>
        <taxon>Promicromonosporaceae</taxon>
        <taxon>Myceligenerans</taxon>
    </lineage>
</organism>
<dbReference type="InterPro" id="IPR050902">
    <property type="entry name" value="ABC_Transporter_SBP"/>
</dbReference>
<dbReference type="RefSeq" id="WP_344099481.1">
    <property type="nucleotide sequence ID" value="NZ_BAAANL010000001.1"/>
</dbReference>
<gene>
    <name evidence="4" type="ORF">GCM10009751_06690</name>
</gene>
<dbReference type="InterPro" id="IPR002491">
    <property type="entry name" value="ABC_transptr_periplasmic_BD"/>
</dbReference>
<dbReference type="Gene3D" id="3.40.50.1980">
    <property type="entry name" value="Nitrogenase molybdenum iron protein domain"/>
    <property type="match status" value="2"/>
</dbReference>
<evidence type="ECO:0000313" key="4">
    <source>
        <dbReference type="EMBL" id="GAA1852750.1"/>
    </source>
</evidence>
<keyword evidence="5" id="KW-1185">Reference proteome</keyword>
<dbReference type="SUPFAM" id="SSF53807">
    <property type="entry name" value="Helical backbone' metal receptor"/>
    <property type="match status" value="1"/>
</dbReference>
<dbReference type="PANTHER" id="PTHR30535:SF7">
    <property type="entry name" value="IRON(III) DICITRATE-BINDING PROTEIN"/>
    <property type="match status" value="1"/>
</dbReference>
<feature type="signal peptide" evidence="2">
    <location>
        <begin position="1"/>
        <end position="25"/>
    </location>
</feature>
<dbReference type="Pfam" id="PF01497">
    <property type="entry name" value="Peripla_BP_2"/>
    <property type="match status" value="1"/>
</dbReference>
<dbReference type="Proteomes" id="UP001501094">
    <property type="component" value="Unassembled WGS sequence"/>
</dbReference>
<feature type="chain" id="PRO_5045908772" evidence="2">
    <location>
        <begin position="26"/>
        <end position="338"/>
    </location>
</feature>
<evidence type="ECO:0000313" key="5">
    <source>
        <dbReference type="Proteomes" id="UP001501094"/>
    </source>
</evidence>
<reference evidence="5" key="1">
    <citation type="journal article" date="2019" name="Int. J. Syst. Evol. Microbiol.">
        <title>The Global Catalogue of Microorganisms (GCM) 10K type strain sequencing project: providing services to taxonomists for standard genome sequencing and annotation.</title>
        <authorList>
            <consortium name="The Broad Institute Genomics Platform"/>
            <consortium name="The Broad Institute Genome Sequencing Center for Infectious Disease"/>
            <person name="Wu L."/>
            <person name="Ma J."/>
        </authorList>
    </citation>
    <scope>NUCLEOTIDE SEQUENCE [LARGE SCALE GENOMIC DNA]</scope>
    <source>
        <strain evidence="5">JCM 14326</strain>
    </source>
</reference>
<evidence type="ECO:0000256" key="1">
    <source>
        <dbReference type="ARBA" id="ARBA00008814"/>
    </source>
</evidence>